<name>A0A931CUS5_9MICC</name>
<feature type="domain" description="Putative regulatory protein FmdB zinc ribbon" evidence="2">
    <location>
        <begin position="1"/>
        <end position="41"/>
    </location>
</feature>
<dbReference type="Proteomes" id="UP000655366">
    <property type="component" value="Unassembled WGS sequence"/>
</dbReference>
<dbReference type="EMBL" id="JADNYM010000028">
    <property type="protein sequence ID" value="MBG0741331.1"/>
    <property type="molecule type" value="Genomic_DNA"/>
</dbReference>
<dbReference type="RefSeq" id="WP_196398266.1">
    <property type="nucleotide sequence ID" value="NZ_JADNYM010000028.1"/>
</dbReference>
<protein>
    <submittedName>
        <fullName evidence="3">FmdB family transcriptional regulator</fullName>
    </submittedName>
</protein>
<organism evidence="3 4">
    <name type="scientific">Arthrobacter terrae</name>
    <dbReference type="NCBI Taxonomy" id="2935737"/>
    <lineage>
        <taxon>Bacteria</taxon>
        <taxon>Bacillati</taxon>
        <taxon>Actinomycetota</taxon>
        <taxon>Actinomycetes</taxon>
        <taxon>Micrococcales</taxon>
        <taxon>Micrococcaceae</taxon>
        <taxon>Arthrobacter</taxon>
    </lineage>
</organism>
<dbReference type="AlphaFoldDB" id="A0A931CUS5"/>
<sequence length="125" mass="12404">MPTYAYACKDCGHNFDIVQSFTDNSLSICPECQGALRKKFNSVGVVFKGPGFYRTDSRDSKGGGFPAAAKNGSGKDGSSKDGSSKEPAKESSSAGSVSKDSAAKTPAGVGASSGSGSSGGSSTAA</sequence>
<evidence type="ECO:0000259" key="2">
    <source>
        <dbReference type="SMART" id="SM00834"/>
    </source>
</evidence>
<accession>A0A931CUS5</accession>
<dbReference type="NCBIfam" id="TIGR02605">
    <property type="entry name" value="CxxC_CxxC_SSSS"/>
    <property type="match status" value="1"/>
</dbReference>
<evidence type="ECO:0000313" key="3">
    <source>
        <dbReference type="EMBL" id="MBG0741331.1"/>
    </source>
</evidence>
<keyword evidence="4" id="KW-1185">Reference proteome</keyword>
<dbReference type="SMART" id="SM00834">
    <property type="entry name" value="CxxC_CXXC_SSSS"/>
    <property type="match status" value="1"/>
</dbReference>
<comment type="caution">
    <text evidence="3">The sequence shown here is derived from an EMBL/GenBank/DDBJ whole genome shotgun (WGS) entry which is preliminary data.</text>
</comment>
<evidence type="ECO:0000313" key="4">
    <source>
        <dbReference type="Proteomes" id="UP000655366"/>
    </source>
</evidence>
<feature type="region of interest" description="Disordered" evidence="1">
    <location>
        <begin position="51"/>
        <end position="125"/>
    </location>
</feature>
<feature type="compositionally biased region" description="Basic and acidic residues" evidence="1">
    <location>
        <begin position="77"/>
        <end position="89"/>
    </location>
</feature>
<proteinExistence type="predicted"/>
<dbReference type="PANTHER" id="PTHR34404">
    <property type="entry name" value="REGULATORY PROTEIN, FMDB FAMILY"/>
    <property type="match status" value="1"/>
</dbReference>
<reference evidence="3 4" key="1">
    <citation type="submission" date="2020-11" db="EMBL/GenBank/DDBJ databases">
        <title>Arthrobacter antarcticus sp. nov., isolated from Antarctic Soil.</title>
        <authorList>
            <person name="Li J."/>
        </authorList>
    </citation>
    <scope>NUCLEOTIDE SEQUENCE [LARGE SCALE GENOMIC DNA]</scope>
    <source>
        <strain evidence="3 4">Z1-20</strain>
    </source>
</reference>
<feature type="compositionally biased region" description="Low complexity" evidence="1">
    <location>
        <begin position="90"/>
        <end position="110"/>
    </location>
</feature>
<dbReference type="InterPro" id="IPR013429">
    <property type="entry name" value="Regulatory_FmdB_Zinc_ribbon"/>
</dbReference>
<dbReference type="Pfam" id="PF09723">
    <property type="entry name" value="Zn_ribbon_8"/>
    <property type="match status" value="1"/>
</dbReference>
<evidence type="ECO:0000256" key="1">
    <source>
        <dbReference type="SAM" id="MobiDB-lite"/>
    </source>
</evidence>
<dbReference type="PANTHER" id="PTHR34404:SF2">
    <property type="entry name" value="CONSERVED SERINE RICH PROTEIN"/>
    <property type="match status" value="1"/>
</dbReference>
<gene>
    <name evidence="3" type="ORF">IV500_18355</name>
</gene>